<dbReference type="GO" id="GO:0006753">
    <property type="term" value="P:nucleoside phosphate metabolic process"/>
    <property type="evidence" value="ECO:0007669"/>
    <property type="project" value="TreeGrafter"/>
</dbReference>
<dbReference type="InterPro" id="IPR015797">
    <property type="entry name" value="NUDIX_hydrolase-like_dom_sf"/>
</dbReference>
<feature type="domain" description="Nudix hydrolase" evidence="2">
    <location>
        <begin position="45"/>
        <end position="182"/>
    </location>
</feature>
<dbReference type="OrthoDB" id="9806150at2"/>
<dbReference type="Gene3D" id="3.90.79.10">
    <property type="entry name" value="Nucleoside Triphosphate Pyrophosphohydrolase"/>
    <property type="match status" value="1"/>
</dbReference>
<accession>A0A5B8M0U4</accession>
<name>A0A5B8M0U4_9MICO</name>
<dbReference type="SUPFAM" id="SSF55811">
    <property type="entry name" value="Nudix"/>
    <property type="match status" value="1"/>
</dbReference>
<evidence type="ECO:0000256" key="1">
    <source>
        <dbReference type="ARBA" id="ARBA00022801"/>
    </source>
</evidence>
<dbReference type="PROSITE" id="PS51462">
    <property type="entry name" value="NUDIX"/>
    <property type="match status" value="1"/>
</dbReference>
<keyword evidence="1 3" id="KW-0378">Hydrolase</keyword>
<evidence type="ECO:0000313" key="3">
    <source>
        <dbReference type="EMBL" id="QDZ13559.1"/>
    </source>
</evidence>
<reference evidence="3 4" key="1">
    <citation type="submission" date="2019-07" db="EMBL/GenBank/DDBJ databases">
        <title>Full genome sequence of Humibacter sp. WJ7-1.</title>
        <authorList>
            <person name="Im W.-T."/>
        </authorList>
    </citation>
    <scope>NUCLEOTIDE SEQUENCE [LARGE SCALE GENOMIC DNA]</scope>
    <source>
        <strain evidence="3 4">WJ7-1</strain>
    </source>
</reference>
<sequence length="222" mass="24629">MPDLADEPHAGDVVESEVVHDGRVWDIRRDTVDLGHSTVVREYVDHTGAVGVLAMDDAERVLLIRQYRHPIRSRDWELPAGLLDMAGEPPLVAAQRELAEEADTVASTWNVLTEVAPSPGGSNEIIRIYLARGIRRAEQAFDREDEEADIEVRWVPIDEVVRGVLERRLRNAALAVGVLAAVASRATGYETLGDPDLPLERGSWLTRPLHHWSPSAEDDSAR</sequence>
<evidence type="ECO:0000259" key="2">
    <source>
        <dbReference type="PROSITE" id="PS51462"/>
    </source>
</evidence>
<keyword evidence="4" id="KW-1185">Reference proteome</keyword>
<dbReference type="InterPro" id="IPR000086">
    <property type="entry name" value="NUDIX_hydrolase_dom"/>
</dbReference>
<dbReference type="GO" id="GO:0019693">
    <property type="term" value="P:ribose phosphate metabolic process"/>
    <property type="evidence" value="ECO:0007669"/>
    <property type="project" value="TreeGrafter"/>
</dbReference>
<dbReference type="AlphaFoldDB" id="A0A5B8M0U4"/>
<dbReference type="CDD" id="cd24158">
    <property type="entry name" value="NUDIX_ADPRase_Rv1700"/>
    <property type="match status" value="1"/>
</dbReference>
<dbReference type="Proteomes" id="UP000320216">
    <property type="component" value="Chromosome"/>
</dbReference>
<dbReference type="PANTHER" id="PTHR11839">
    <property type="entry name" value="UDP/ADP-SUGAR PYROPHOSPHATASE"/>
    <property type="match status" value="1"/>
</dbReference>
<dbReference type="GO" id="GO:0005829">
    <property type="term" value="C:cytosol"/>
    <property type="evidence" value="ECO:0007669"/>
    <property type="project" value="TreeGrafter"/>
</dbReference>
<protein>
    <submittedName>
        <fullName evidence="3">NUDIX hydrolase</fullName>
    </submittedName>
</protein>
<dbReference type="GO" id="GO:0016787">
    <property type="term" value="F:hydrolase activity"/>
    <property type="evidence" value="ECO:0007669"/>
    <property type="project" value="UniProtKB-KW"/>
</dbReference>
<dbReference type="EMBL" id="CP042305">
    <property type="protein sequence ID" value="QDZ13559.1"/>
    <property type="molecule type" value="Genomic_DNA"/>
</dbReference>
<dbReference type="RefSeq" id="WP_146317601.1">
    <property type="nucleotide sequence ID" value="NZ_CP042305.1"/>
</dbReference>
<proteinExistence type="predicted"/>
<dbReference type="KEGG" id="huw:FPZ11_00945"/>
<dbReference type="PANTHER" id="PTHR11839:SF31">
    <property type="entry name" value="ADP-RIBOSE PYROPHOSPHATASE"/>
    <property type="match status" value="1"/>
</dbReference>
<organism evidence="3 4">
    <name type="scientific">Humibacter ginsenosidimutans</name>
    <dbReference type="NCBI Taxonomy" id="2599293"/>
    <lineage>
        <taxon>Bacteria</taxon>
        <taxon>Bacillati</taxon>
        <taxon>Actinomycetota</taxon>
        <taxon>Actinomycetes</taxon>
        <taxon>Micrococcales</taxon>
        <taxon>Microbacteriaceae</taxon>
        <taxon>Humibacter</taxon>
    </lineage>
</organism>
<gene>
    <name evidence="3" type="ORF">FPZ11_00945</name>
</gene>
<evidence type="ECO:0000313" key="4">
    <source>
        <dbReference type="Proteomes" id="UP000320216"/>
    </source>
</evidence>
<dbReference type="Pfam" id="PF00293">
    <property type="entry name" value="NUDIX"/>
    <property type="match status" value="1"/>
</dbReference>